<dbReference type="SUPFAM" id="SSF63712">
    <property type="entry name" value="Nicotinic receptor ligand binding domain-like"/>
    <property type="match status" value="1"/>
</dbReference>
<evidence type="ECO:0000313" key="2">
    <source>
        <dbReference type="EMBL" id="KAK3747062.1"/>
    </source>
</evidence>
<dbReference type="InterPro" id="IPR006202">
    <property type="entry name" value="Neur_chan_lig-bd"/>
</dbReference>
<dbReference type="GO" id="GO:0016020">
    <property type="term" value="C:membrane"/>
    <property type="evidence" value="ECO:0007669"/>
    <property type="project" value="InterPro"/>
</dbReference>
<feature type="domain" description="Neurotransmitter-gated ion-channel ligand-binding" evidence="1">
    <location>
        <begin position="34"/>
        <end position="101"/>
    </location>
</feature>
<protein>
    <recommendedName>
        <fullName evidence="1">Neurotransmitter-gated ion-channel ligand-binding domain-containing protein</fullName>
    </recommendedName>
</protein>
<proteinExistence type="predicted"/>
<organism evidence="2 3">
    <name type="scientific">Elysia crispata</name>
    <name type="common">lettuce slug</name>
    <dbReference type="NCBI Taxonomy" id="231223"/>
    <lineage>
        <taxon>Eukaryota</taxon>
        <taxon>Metazoa</taxon>
        <taxon>Spiralia</taxon>
        <taxon>Lophotrochozoa</taxon>
        <taxon>Mollusca</taxon>
        <taxon>Gastropoda</taxon>
        <taxon>Heterobranchia</taxon>
        <taxon>Euthyneura</taxon>
        <taxon>Panpulmonata</taxon>
        <taxon>Sacoglossa</taxon>
        <taxon>Placobranchoidea</taxon>
        <taxon>Plakobranchidae</taxon>
        <taxon>Elysia</taxon>
    </lineage>
</organism>
<evidence type="ECO:0000259" key="1">
    <source>
        <dbReference type="Pfam" id="PF02931"/>
    </source>
</evidence>
<evidence type="ECO:0000313" key="3">
    <source>
        <dbReference type="Proteomes" id="UP001283361"/>
    </source>
</evidence>
<comment type="caution">
    <text evidence="2">The sequence shown here is derived from an EMBL/GenBank/DDBJ whole genome shotgun (WGS) entry which is preliminary data.</text>
</comment>
<dbReference type="AlphaFoldDB" id="A0AAE1CZD3"/>
<dbReference type="Proteomes" id="UP001283361">
    <property type="component" value="Unassembled WGS sequence"/>
</dbReference>
<name>A0AAE1CZD3_9GAST</name>
<accession>A0AAE1CZD3</accession>
<keyword evidence="3" id="KW-1185">Reference proteome</keyword>
<dbReference type="EMBL" id="JAWDGP010006108">
    <property type="protein sequence ID" value="KAK3747062.1"/>
    <property type="molecule type" value="Genomic_DNA"/>
</dbReference>
<dbReference type="GO" id="GO:0005230">
    <property type="term" value="F:extracellular ligand-gated monoatomic ion channel activity"/>
    <property type="evidence" value="ECO:0007669"/>
    <property type="project" value="InterPro"/>
</dbReference>
<dbReference type="Pfam" id="PF02931">
    <property type="entry name" value="Neur_chan_LBD"/>
    <property type="match status" value="1"/>
</dbReference>
<dbReference type="Gene3D" id="2.70.170.10">
    <property type="entry name" value="Neurotransmitter-gated ion-channel ligand-binding domain"/>
    <property type="match status" value="1"/>
</dbReference>
<dbReference type="InterPro" id="IPR036734">
    <property type="entry name" value="Neur_chan_lig-bd_sf"/>
</dbReference>
<gene>
    <name evidence="2" type="ORF">RRG08_046449</name>
</gene>
<sequence>MKVTVPEASIFVDADSSVVKCLVLSRQGDGRRIETWRDFRLEFHELIEDDYLELDSKLISRFWVPDLYFVNEKSSNFHDVTVPNTLLHLYSDGTVVFKMRNGTSPIRHDEIPKITVSRDESV</sequence>
<reference evidence="2" key="1">
    <citation type="journal article" date="2023" name="G3 (Bethesda)">
        <title>A reference genome for the long-term kleptoplast-retaining sea slug Elysia crispata morphotype clarki.</title>
        <authorList>
            <person name="Eastman K.E."/>
            <person name="Pendleton A.L."/>
            <person name="Shaikh M.A."/>
            <person name="Suttiyut T."/>
            <person name="Ogas R."/>
            <person name="Tomko P."/>
            <person name="Gavelis G."/>
            <person name="Widhalm J.R."/>
            <person name="Wisecaver J.H."/>
        </authorList>
    </citation>
    <scope>NUCLEOTIDE SEQUENCE</scope>
    <source>
        <strain evidence="2">ECLA1</strain>
    </source>
</reference>